<keyword evidence="2" id="KW-1185">Reference proteome</keyword>
<evidence type="ECO:0000313" key="1">
    <source>
        <dbReference type="EMBL" id="KAF2178093.1"/>
    </source>
</evidence>
<organism evidence="1 2">
    <name type="scientific">Zopfia rhizophila CBS 207.26</name>
    <dbReference type="NCBI Taxonomy" id="1314779"/>
    <lineage>
        <taxon>Eukaryota</taxon>
        <taxon>Fungi</taxon>
        <taxon>Dikarya</taxon>
        <taxon>Ascomycota</taxon>
        <taxon>Pezizomycotina</taxon>
        <taxon>Dothideomycetes</taxon>
        <taxon>Dothideomycetes incertae sedis</taxon>
        <taxon>Zopfiaceae</taxon>
        <taxon>Zopfia</taxon>
    </lineage>
</organism>
<accession>A0A6A6DGN8</accession>
<sequence>MHSYRTELVYLTPFPVQKGPARRKSLPNMPVYIRLASLEWTIKLNHKHSAHKFCTHPQPGILPSMAKDLEIGHVYRLPYNPAAGSLLHAQLTGPFERPLGNPFLITRITGFTVHGYALTFIFQPVDLRPLRHPRPSNGGKGVYVAQGMVKIIEEYSQFLALRGKPRKESSTESSAGSIGLQLRFPILRPHPFYPVPCCYAHVPRPDFTSAPKGSGFRYQNRRAPKLNAKASEFVHCLKDFVMYRQRKKGQ</sequence>
<name>A0A6A6DGN8_9PEZI</name>
<gene>
    <name evidence="1" type="ORF">K469DRAFT_718574</name>
</gene>
<protein>
    <submittedName>
        <fullName evidence="1">Uncharacterized protein</fullName>
    </submittedName>
</protein>
<reference evidence="1" key="1">
    <citation type="journal article" date="2020" name="Stud. Mycol.">
        <title>101 Dothideomycetes genomes: a test case for predicting lifestyles and emergence of pathogens.</title>
        <authorList>
            <person name="Haridas S."/>
            <person name="Albert R."/>
            <person name="Binder M."/>
            <person name="Bloem J."/>
            <person name="Labutti K."/>
            <person name="Salamov A."/>
            <person name="Andreopoulos B."/>
            <person name="Baker S."/>
            <person name="Barry K."/>
            <person name="Bills G."/>
            <person name="Bluhm B."/>
            <person name="Cannon C."/>
            <person name="Castanera R."/>
            <person name="Culley D."/>
            <person name="Daum C."/>
            <person name="Ezra D."/>
            <person name="Gonzalez J."/>
            <person name="Henrissat B."/>
            <person name="Kuo A."/>
            <person name="Liang C."/>
            <person name="Lipzen A."/>
            <person name="Lutzoni F."/>
            <person name="Magnuson J."/>
            <person name="Mondo S."/>
            <person name="Nolan M."/>
            <person name="Ohm R."/>
            <person name="Pangilinan J."/>
            <person name="Park H.-J."/>
            <person name="Ramirez L."/>
            <person name="Alfaro M."/>
            <person name="Sun H."/>
            <person name="Tritt A."/>
            <person name="Yoshinaga Y."/>
            <person name="Zwiers L.-H."/>
            <person name="Turgeon B."/>
            <person name="Goodwin S."/>
            <person name="Spatafora J."/>
            <person name="Crous P."/>
            <person name="Grigoriev I."/>
        </authorList>
    </citation>
    <scope>NUCLEOTIDE SEQUENCE</scope>
    <source>
        <strain evidence="1">CBS 207.26</strain>
    </source>
</reference>
<evidence type="ECO:0000313" key="2">
    <source>
        <dbReference type="Proteomes" id="UP000800200"/>
    </source>
</evidence>
<dbReference type="EMBL" id="ML994678">
    <property type="protein sequence ID" value="KAF2178093.1"/>
    <property type="molecule type" value="Genomic_DNA"/>
</dbReference>
<dbReference type="AlphaFoldDB" id="A0A6A6DGN8"/>
<proteinExistence type="predicted"/>
<dbReference type="Proteomes" id="UP000800200">
    <property type="component" value="Unassembled WGS sequence"/>
</dbReference>